<evidence type="ECO:0000256" key="7">
    <source>
        <dbReference type="SAM" id="MobiDB-lite"/>
    </source>
</evidence>
<keyword evidence="10" id="KW-1185">Reference proteome</keyword>
<dbReference type="Pfam" id="PF01569">
    <property type="entry name" value="PAP2"/>
    <property type="match status" value="1"/>
</dbReference>
<dbReference type="PANTHER" id="PTHR14969:SF62">
    <property type="entry name" value="DECAPRENYLPHOSPHORYL-5-PHOSPHORIBOSE PHOSPHATASE RV3807C-RELATED"/>
    <property type="match status" value="1"/>
</dbReference>
<dbReference type="PANTHER" id="PTHR14969">
    <property type="entry name" value="SPHINGOSINE-1-PHOSPHATE PHOSPHOHYDROLASE"/>
    <property type="match status" value="1"/>
</dbReference>
<dbReference type="Gene3D" id="2.60.200.40">
    <property type="match status" value="1"/>
</dbReference>
<comment type="subcellular location">
    <subcellularLocation>
        <location evidence="1">Cell membrane</location>
        <topology evidence="1">Multi-pass membrane protein</topology>
    </subcellularLocation>
</comment>
<evidence type="ECO:0000256" key="4">
    <source>
        <dbReference type="ARBA" id="ARBA00022801"/>
    </source>
</evidence>
<protein>
    <submittedName>
        <fullName evidence="9">Phosphatase PAP2 family protein</fullName>
    </submittedName>
</protein>
<dbReference type="GO" id="GO:0016301">
    <property type="term" value="F:kinase activity"/>
    <property type="evidence" value="ECO:0007669"/>
    <property type="project" value="InterPro"/>
</dbReference>
<dbReference type="SUPFAM" id="SSF48317">
    <property type="entry name" value="Acid phosphatase/Vanadium-dependent haloperoxidase"/>
    <property type="match status" value="1"/>
</dbReference>
<dbReference type="Gene3D" id="1.20.144.10">
    <property type="entry name" value="Phosphatidic acid phosphatase type 2/haloperoxidase"/>
    <property type="match status" value="1"/>
</dbReference>
<dbReference type="InterPro" id="IPR000326">
    <property type="entry name" value="PAP2/HPO"/>
</dbReference>
<dbReference type="InterPro" id="IPR017438">
    <property type="entry name" value="ATP-NAD_kinase_N"/>
</dbReference>
<accession>A0A3N4GQ36</accession>
<dbReference type="InterPro" id="IPR001206">
    <property type="entry name" value="Diacylglycerol_kinase_cat_dom"/>
</dbReference>
<dbReference type="Pfam" id="PF00781">
    <property type="entry name" value="DAGK_cat"/>
    <property type="match status" value="1"/>
</dbReference>
<comment type="caution">
    <text evidence="9">The sequence shown here is derived from an EMBL/GenBank/DDBJ whole genome shotgun (WGS) entry which is preliminary data.</text>
</comment>
<gene>
    <name evidence="9" type="ORF">EF294_07920</name>
</gene>
<dbReference type="Proteomes" id="UP000267536">
    <property type="component" value="Unassembled WGS sequence"/>
</dbReference>
<evidence type="ECO:0000313" key="9">
    <source>
        <dbReference type="EMBL" id="RPA63587.1"/>
    </source>
</evidence>
<dbReference type="PROSITE" id="PS50146">
    <property type="entry name" value="DAGK"/>
    <property type="match status" value="1"/>
</dbReference>
<dbReference type="SMART" id="SM00046">
    <property type="entry name" value="DAGKc"/>
    <property type="match status" value="1"/>
</dbReference>
<sequence>MPRTIVDRLRARAVARRTDPMTYGLGSLDAAIYDSIARSPSPLLDTTMPPLTRAADHSRLWIAIALGLAASGRPDLQRGAIRGLGSLAVTSLVTNQVAKRLRRRPRPTASLVPAPRRSRTLPTSNSLPSGHSASAAAFATGVAIESPLAGLAMSALAGLVGFSRVATGVHYPGDVAIGLGIGAAIATTGGQIAPPITRRRISIPRPTREEAPEVTDGGNVTVLLNPASGGGRGAQIRDRIRAGLPAARIVELDSGDDFAAIAREAAEDCDVLAVCGGDGTVATAAAAALATDTPLAVFPGGTFNHFARDIGATTADDTIVALREGLVTRVDAAWLGSDRVVLNTASIGSYPRFLRARERLEGRTGKGLASTLAILHVLRHSRPQRIRVNGEELDVTLFLLGNSMYGSSGFAPARRERLDDGLLDVRFLVAGGRWAFARLVFGLLSGRLQRSRSYREMQVPEFSFSSEEPVEVAHDGEVGESYREATFTVAYRALMVYGSSVVGTY</sequence>
<evidence type="ECO:0000256" key="1">
    <source>
        <dbReference type="ARBA" id="ARBA00004651"/>
    </source>
</evidence>
<dbReference type="InterPro" id="IPR016064">
    <property type="entry name" value="NAD/diacylglycerol_kinase_sf"/>
</dbReference>
<keyword evidence="6" id="KW-0472">Membrane</keyword>
<feature type="compositionally biased region" description="Polar residues" evidence="7">
    <location>
        <begin position="120"/>
        <end position="130"/>
    </location>
</feature>
<dbReference type="CDD" id="cd01610">
    <property type="entry name" value="PAP2_like"/>
    <property type="match status" value="1"/>
</dbReference>
<dbReference type="GO" id="GO:0016787">
    <property type="term" value="F:hydrolase activity"/>
    <property type="evidence" value="ECO:0007669"/>
    <property type="project" value="UniProtKB-KW"/>
</dbReference>
<evidence type="ECO:0000256" key="3">
    <source>
        <dbReference type="ARBA" id="ARBA00022692"/>
    </source>
</evidence>
<keyword evidence="2" id="KW-1003">Cell membrane</keyword>
<dbReference type="SUPFAM" id="SSF111331">
    <property type="entry name" value="NAD kinase/diacylglycerol kinase-like"/>
    <property type="match status" value="1"/>
</dbReference>
<dbReference type="RefSeq" id="WP_123927805.1">
    <property type="nucleotide sequence ID" value="NZ_JBPSDP010000001.1"/>
</dbReference>
<keyword evidence="3" id="KW-0812">Transmembrane</keyword>
<evidence type="ECO:0000256" key="5">
    <source>
        <dbReference type="ARBA" id="ARBA00022989"/>
    </source>
</evidence>
<dbReference type="Gene3D" id="3.40.50.10330">
    <property type="entry name" value="Probable inorganic polyphosphate/atp-NAD kinase, domain 1"/>
    <property type="match status" value="1"/>
</dbReference>
<keyword evidence="5" id="KW-1133">Transmembrane helix</keyword>
<evidence type="ECO:0000313" key="10">
    <source>
        <dbReference type="Proteomes" id="UP000267536"/>
    </source>
</evidence>
<keyword evidence="4" id="KW-0378">Hydrolase</keyword>
<proteinExistence type="predicted"/>
<name>A0A3N4GQ36_9ACTN</name>
<dbReference type="EMBL" id="RKMH01000005">
    <property type="protein sequence ID" value="RPA63587.1"/>
    <property type="molecule type" value="Genomic_DNA"/>
</dbReference>
<evidence type="ECO:0000256" key="6">
    <source>
        <dbReference type="ARBA" id="ARBA00023136"/>
    </source>
</evidence>
<dbReference type="GO" id="GO:0005886">
    <property type="term" value="C:plasma membrane"/>
    <property type="evidence" value="ECO:0007669"/>
    <property type="project" value="UniProtKB-SubCell"/>
</dbReference>
<feature type="domain" description="DAGKc" evidence="8">
    <location>
        <begin position="215"/>
        <end position="339"/>
    </location>
</feature>
<dbReference type="SMART" id="SM00014">
    <property type="entry name" value="acidPPc"/>
    <property type="match status" value="1"/>
</dbReference>
<feature type="region of interest" description="Disordered" evidence="7">
    <location>
        <begin position="99"/>
        <end position="130"/>
    </location>
</feature>
<dbReference type="OrthoDB" id="5242960at2"/>
<organism evidence="9 10">
    <name type="scientific">Gordonia oryzae</name>
    <dbReference type="NCBI Taxonomy" id="2487349"/>
    <lineage>
        <taxon>Bacteria</taxon>
        <taxon>Bacillati</taxon>
        <taxon>Actinomycetota</taxon>
        <taxon>Actinomycetes</taxon>
        <taxon>Mycobacteriales</taxon>
        <taxon>Gordoniaceae</taxon>
        <taxon>Gordonia</taxon>
    </lineage>
</organism>
<evidence type="ECO:0000259" key="8">
    <source>
        <dbReference type="PROSITE" id="PS50146"/>
    </source>
</evidence>
<dbReference type="InterPro" id="IPR036938">
    <property type="entry name" value="PAP2/HPO_sf"/>
</dbReference>
<reference evidence="9 10" key="1">
    <citation type="submission" date="2018-11" db="EMBL/GenBank/DDBJ databases">
        <title>Draft genome sequence of Gordonia sp. RS15-1S isolated from rice stems.</title>
        <authorList>
            <person name="Muangham S."/>
        </authorList>
    </citation>
    <scope>NUCLEOTIDE SEQUENCE [LARGE SCALE GENOMIC DNA]</scope>
    <source>
        <strain evidence="9 10">RS15-1S</strain>
    </source>
</reference>
<evidence type="ECO:0000256" key="2">
    <source>
        <dbReference type="ARBA" id="ARBA00022475"/>
    </source>
</evidence>
<dbReference type="AlphaFoldDB" id="A0A3N4GQ36"/>